<sequence length="144" mass="16073">MADDLWTTGDFGHILACPSQVTHQNFLRIGPASREWNCRFERQVAKAFCNFDLKGWLRFDLAGLCCSLIDTFRLVRKGGCKVSVVDAGGMTDHVFGFFAQHAVKIKIDVGSGTPRLAFFQILIKIFRCGRETDREEISVGLANA</sequence>
<dbReference type="AlphaFoldDB" id="Q0FY98"/>
<dbReference type="EC" id="1.1.1.39" evidence="1"/>
<dbReference type="HOGENOM" id="CLU_1793671_0_0_5"/>
<keyword evidence="1" id="KW-0560">Oxidoreductase</keyword>
<accession>Q0FY98</accession>
<evidence type="ECO:0000313" key="1">
    <source>
        <dbReference type="EMBL" id="EAU40097.1"/>
    </source>
</evidence>
<protein>
    <submittedName>
        <fullName evidence="1">Malic enzyme</fullName>
        <ecNumber evidence="1">1.1.1.39</ecNumber>
    </submittedName>
</protein>
<name>Q0FY98_9HYPH</name>
<comment type="caution">
    <text evidence="1">The sequence shown here is derived from an EMBL/GenBank/DDBJ whole genome shotgun (WGS) entry which is preliminary data.</text>
</comment>
<reference evidence="1 2" key="1">
    <citation type="journal article" date="2010" name="J. Bacteriol.">
        <title>Genome sequence of Fulvimarina pelagi HTCC2506T, a Mn(II)-oxidizing alphaproteobacterium possessing an aerobic anoxygenic photosynthetic gene cluster and Xanthorhodopsin.</title>
        <authorList>
            <person name="Kang I."/>
            <person name="Oh H.M."/>
            <person name="Lim S.I."/>
            <person name="Ferriera S."/>
            <person name="Giovannoni S.J."/>
            <person name="Cho J.C."/>
        </authorList>
    </citation>
    <scope>NUCLEOTIDE SEQUENCE [LARGE SCALE GENOMIC DNA]</scope>
    <source>
        <strain evidence="1 2">HTCC2506</strain>
    </source>
</reference>
<proteinExistence type="predicted"/>
<dbReference type="EMBL" id="AATP01000010">
    <property type="protein sequence ID" value="EAU40097.1"/>
    <property type="molecule type" value="Genomic_DNA"/>
</dbReference>
<dbReference type="GO" id="GO:0004471">
    <property type="term" value="F:malate dehydrogenase (decarboxylating) (NAD+) activity"/>
    <property type="evidence" value="ECO:0007669"/>
    <property type="project" value="UniProtKB-EC"/>
</dbReference>
<organism evidence="1 2">
    <name type="scientific">Fulvimarina pelagi HTCC2506</name>
    <dbReference type="NCBI Taxonomy" id="314231"/>
    <lineage>
        <taxon>Bacteria</taxon>
        <taxon>Pseudomonadati</taxon>
        <taxon>Pseudomonadota</taxon>
        <taxon>Alphaproteobacteria</taxon>
        <taxon>Hyphomicrobiales</taxon>
        <taxon>Aurantimonadaceae</taxon>
        <taxon>Fulvimarina</taxon>
    </lineage>
</organism>
<evidence type="ECO:0000313" key="2">
    <source>
        <dbReference type="Proteomes" id="UP000004310"/>
    </source>
</evidence>
<dbReference type="Proteomes" id="UP000004310">
    <property type="component" value="Unassembled WGS sequence"/>
</dbReference>
<keyword evidence="2" id="KW-1185">Reference proteome</keyword>
<gene>
    <name evidence="1" type="ORF">FP2506_02610</name>
</gene>